<protein>
    <submittedName>
        <fullName evidence="1">Uncharacterized protein</fullName>
    </submittedName>
</protein>
<sequence length="46" mass="5126">MVLEVIPHQHIFSPWTVGLPCLLLSATPFSFAFDGCCFNNYGILIL</sequence>
<dbReference type="AlphaFoldDB" id="A0A2P2QJV1"/>
<accession>A0A2P2QJV1</accession>
<dbReference type="EMBL" id="GGEC01086814">
    <property type="protein sequence ID" value="MBX67298.1"/>
    <property type="molecule type" value="Transcribed_RNA"/>
</dbReference>
<proteinExistence type="predicted"/>
<organism evidence="1">
    <name type="scientific">Rhizophora mucronata</name>
    <name type="common">Asiatic mangrove</name>
    <dbReference type="NCBI Taxonomy" id="61149"/>
    <lineage>
        <taxon>Eukaryota</taxon>
        <taxon>Viridiplantae</taxon>
        <taxon>Streptophyta</taxon>
        <taxon>Embryophyta</taxon>
        <taxon>Tracheophyta</taxon>
        <taxon>Spermatophyta</taxon>
        <taxon>Magnoliopsida</taxon>
        <taxon>eudicotyledons</taxon>
        <taxon>Gunneridae</taxon>
        <taxon>Pentapetalae</taxon>
        <taxon>rosids</taxon>
        <taxon>fabids</taxon>
        <taxon>Malpighiales</taxon>
        <taxon>Rhizophoraceae</taxon>
        <taxon>Rhizophora</taxon>
    </lineage>
</organism>
<name>A0A2P2QJV1_RHIMU</name>
<reference evidence="1" key="1">
    <citation type="submission" date="2018-02" db="EMBL/GenBank/DDBJ databases">
        <title>Rhizophora mucronata_Transcriptome.</title>
        <authorList>
            <person name="Meera S.P."/>
            <person name="Sreeshan A."/>
            <person name="Augustine A."/>
        </authorList>
    </citation>
    <scope>NUCLEOTIDE SEQUENCE</scope>
    <source>
        <tissue evidence="1">Leaf</tissue>
    </source>
</reference>
<evidence type="ECO:0000313" key="1">
    <source>
        <dbReference type="EMBL" id="MBX67298.1"/>
    </source>
</evidence>